<dbReference type="OrthoDB" id="4363417at2759"/>
<reference evidence="8" key="2">
    <citation type="journal article" date="2023" name="IMA Fungus">
        <title>Comparative genomic study of the Penicillium genus elucidates a diverse pangenome and 15 lateral gene transfer events.</title>
        <authorList>
            <person name="Petersen C."/>
            <person name="Sorensen T."/>
            <person name="Nielsen M.R."/>
            <person name="Sondergaard T.E."/>
            <person name="Sorensen J.L."/>
            <person name="Fitzpatrick D.A."/>
            <person name="Frisvad J.C."/>
            <person name="Nielsen K.L."/>
        </authorList>
    </citation>
    <scope>NUCLEOTIDE SEQUENCE</scope>
    <source>
        <strain evidence="8">IBT 30069</strain>
    </source>
</reference>
<keyword evidence="9" id="KW-1185">Reference proteome</keyword>
<evidence type="ECO:0000313" key="8">
    <source>
        <dbReference type="EMBL" id="KAJ5081077.1"/>
    </source>
</evidence>
<evidence type="ECO:0000256" key="4">
    <source>
        <dbReference type="ARBA" id="ARBA00023136"/>
    </source>
</evidence>
<proteinExistence type="inferred from homology"/>
<evidence type="ECO:0000256" key="5">
    <source>
        <dbReference type="ARBA" id="ARBA00038359"/>
    </source>
</evidence>
<accession>A0A9W9JTU2</accession>
<name>A0A9W9JTU2_9EURO</name>
<feature type="transmembrane region" description="Helical" evidence="6">
    <location>
        <begin position="12"/>
        <end position="32"/>
    </location>
</feature>
<dbReference type="EMBL" id="JAPQKH010000011">
    <property type="protein sequence ID" value="KAJ5081077.1"/>
    <property type="molecule type" value="Genomic_DNA"/>
</dbReference>
<evidence type="ECO:0000256" key="6">
    <source>
        <dbReference type="SAM" id="Phobius"/>
    </source>
</evidence>
<dbReference type="InterPro" id="IPR049326">
    <property type="entry name" value="Rhodopsin_dom_fungi"/>
</dbReference>
<reference evidence="8" key="1">
    <citation type="submission" date="2022-11" db="EMBL/GenBank/DDBJ databases">
        <authorList>
            <person name="Petersen C."/>
        </authorList>
    </citation>
    <scope>NUCLEOTIDE SEQUENCE</scope>
    <source>
        <strain evidence="8">IBT 30069</strain>
    </source>
</reference>
<dbReference type="Proteomes" id="UP001149165">
    <property type="component" value="Unassembled WGS sequence"/>
</dbReference>
<dbReference type="PANTHER" id="PTHR33048">
    <property type="entry name" value="PTH11-LIKE INTEGRAL MEMBRANE PROTEIN (AFU_ORTHOLOGUE AFUA_5G11245)"/>
    <property type="match status" value="1"/>
</dbReference>
<dbReference type="PANTHER" id="PTHR33048:SF47">
    <property type="entry name" value="INTEGRAL MEMBRANE PROTEIN-RELATED"/>
    <property type="match status" value="1"/>
</dbReference>
<organism evidence="8 9">
    <name type="scientific">Penicillium angulare</name>
    <dbReference type="NCBI Taxonomy" id="116970"/>
    <lineage>
        <taxon>Eukaryota</taxon>
        <taxon>Fungi</taxon>
        <taxon>Dikarya</taxon>
        <taxon>Ascomycota</taxon>
        <taxon>Pezizomycotina</taxon>
        <taxon>Eurotiomycetes</taxon>
        <taxon>Eurotiomycetidae</taxon>
        <taxon>Eurotiales</taxon>
        <taxon>Aspergillaceae</taxon>
        <taxon>Penicillium</taxon>
    </lineage>
</organism>
<evidence type="ECO:0000256" key="2">
    <source>
        <dbReference type="ARBA" id="ARBA00022692"/>
    </source>
</evidence>
<evidence type="ECO:0000259" key="7">
    <source>
        <dbReference type="Pfam" id="PF20684"/>
    </source>
</evidence>
<sequence>MIEMTNFVYRESLAWSALTDLLLAMYPGLLIWNLQIRRKIKLIIVLLMGLGIIATIFALGKIIDFGIVGAGSHAFLGNLFHVIEMWVLLIASSAAPLWPLLKQLGKGKR</sequence>
<evidence type="ECO:0000256" key="1">
    <source>
        <dbReference type="ARBA" id="ARBA00004141"/>
    </source>
</evidence>
<dbReference type="InterPro" id="IPR052337">
    <property type="entry name" value="SAT4-like"/>
</dbReference>
<dbReference type="GO" id="GO:0016020">
    <property type="term" value="C:membrane"/>
    <property type="evidence" value="ECO:0007669"/>
    <property type="project" value="UniProtKB-SubCell"/>
</dbReference>
<dbReference type="Pfam" id="PF20684">
    <property type="entry name" value="Fung_rhodopsin"/>
    <property type="match status" value="1"/>
</dbReference>
<comment type="caution">
    <text evidence="8">The sequence shown here is derived from an EMBL/GenBank/DDBJ whole genome shotgun (WGS) entry which is preliminary data.</text>
</comment>
<protein>
    <recommendedName>
        <fullName evidence="7">Rhodopsin domain-containing protein</fullName>
    </recommendedName>
</protein>
<comment type="similarity">
    <text evidence="5">Belongs to the SAT4 family.</text>
</comment>
<evidence type="ECO:0000256" key="3">
    <source>
        <dbReference type="ARBA" id="ARBA00022989"/>
    </source>
</evidence>
<evidence type="ECO:0000313" key="9">
    <source>
        <dbReference type="Proteomes" id="UP001149165"/>
    </source>
</evidence>
<keyword evidence="2 6" id="KW-0812">Transmembrane</keyword>
<keyword evidence="3 6" id="KW-1133">Transmembrane helix</keyword>
<dbReference type="AlphaFoldDB" id="A0A9W9JTU2"/>
<keyword evidence="4 6" id="KW-0472">Membrane</keyword>
<feature type="domain" description="Rhodopsin" evidence="7">
    <location>
        <begin position="7"/>
        <end position="102"/>
    </location>
</feature>
<gene>
    <name evidence="8" type="ORF">N7456_013315</name>
</gene>
<comment type="subcellular location">
    <subcellularLocation>
        <location evidence="1">Membrane</location>
        <topology evidence="1">Multi-pass membrane protein</topology>
    </subcellularLocation>
</comment>
<feature type="transmembrane region" description="Helical" evidence="6">
    <location>
        <begin position="83"/>
        <end position="101"/>
    </location>
</feature>
<feature type="transmembrane region" description="Helical" evidence="6">
    <location>
        <begin position="44"/>
        <end position="63"/>
    </location>
</feature>